<feature type="transmembrane region" description="Helical" evidence="9">
    <location>
        <begin position="29"/>
        <end position="52"/>
    </location>
</feature>
<reference evidence="11 12" key="2">
    <citation type="submission" date="2017-04" db="EMBL/GenBank/DDBJ databases">
        <title>CpG methylation of centromeres and impact of large insertions on vertebrate speciation.</title>
        <authorList>
            <person name="Ichikawa K."/>
            <person name="Yoshimura J."/>
            <person name="Morishita S."/>
        </authorList>
    </citation>
    <scope>NUCLEOTIDE SEQUENCE</scope>
    <source>
        <strain evidence="11 12">HSOK</strain>
    </source>
</reference>
<dbReference type="AlphaFoldDB" id="A0A3P9IB63"/>
<evidence type="ECO:0000259" key="10">
    <source>
        <dbReference type="PROSITE" id="PS50262"/>
    </source>
</evidence>
<feature type="transmembrane region" description="Helical" evidence="9">
    <location>
        <begin position="186"/>
        <end position="207"/>
    </location>
</feature>
<dbReference type="InterPro" id="IPR000276">
    <property type="entry name" value="GPCR_Rhodpsn"/>
</dbReference>
<dbReference type="Gene3D" id="1.20.1070.10">
    <property type="entry name" value="Rhodopsin 7-helix transmembrane proteins"/>
    <property type="match status" value="1"/>
</dbReference>
<dbReference type="PRINTS" id="PR00237">
    <property type="entry name" value="GPCRRHODOPSN"/>
</dbReference>
<reference evidence="11" key="3">
    <citation type="submission" date="2025-08" db="UniProtKB">
        <authorList>
            <consortium name="Ensembl"/>
        </authorList>
    </citation>
    <scope>IDENTIFICATION</scope>
    <source>
        <strain evidence="11">HSOK</strain>
    </source>
</reference>
<name>A0A3P9IB63_ORYLA</name>
<evidence type="ECO:0000256" key="2">
    <source>
        <dbReference type="ARBA" id="ARBA00022692"/>
    </source>
</evidence>
<keyword evidence="6 8" id="KW-0675">Receptor</keyword>
<dbReference type="PANTHER" id="PTHR46048:SF11">
    <property type="entry name" value="12-(S)-HYDROXY-5,8,10,14-EICOSATETRAENOIC ACID RECEPTOR"/>
    <property type="match status" value="1"/>
</dbReference>
<dbReference type="Pfam" id="PF00001">
    <property type="entry name" value="7tm_1"/>
    <property type="match status" value="1"/>
</dbReference>
<dbReference type="GO" id="GO:0016020">
    <property type="term" value="C:membrane"/>
    <property type="evidence" value="ECO:0007669"/>
    <property type="project" value="UniProtKB-SubCell"/>
</dbReference>
<organism evidence="11 12">
    <name type="scientific">Oryzias latipes</name>
    <name type="common">Japanese rice fish</name>
    <name type="synonym">Japanese killifish</name>
    <dbReference type="NCBI Taxonomy" id="8090"/>
    <lineage>
        <taxon>Eukaryota</taxon>
        <taxon>Metazoa</taxon>
        <taxon>Chordata</taxon>
        <taxon>Craniata</taxon>
        <taxon>Vertebrata</taxon>
        <taxon>Euteleostomi</taxon>
        <taxon>Actinopterygii</taxon>
        <taxon>Neopterygii</taxon>
        <taxon>Teleostei</taxon>
        <taxon>Neoteleostei</taxon>
        <taxon>Acanthomorphata</taxon>
        <taxon>Ovalentaria</taxon>
        <taxon>Atherinomorphae</taxon>
        <taxon>Beloniformes</taxon>
        <taxon>Adrianichthyidae</taxon>
        <taxon>Oryziinae</taxon>
        <taxon>Oryzias</taxon>
    </lineage>
</organism>
<feature type="transmembrane region" description="Helical" evidence="9">
    <location>
        <begin position="103"/>
        <end position="126"/>
    </location>
</feature>
<comment type="subcellular location">
    <subcellularLocation>
        <location evidence="1">Membrane</location>
        <topology evidence="1">Multi-pass membrane protein</topology>
    </subcellularLocation>
</comment>
<proteinExistence type="inferred from homology"/>
<evidence type="ECO:0000256" key="9">
    <source>
        <dbReference type="SAM" id="Phobius"/>
    </source>
</evidence>
<feature type="transmembrane region" description="Helical" evidence="9">
    <location>
        <begin position="147"/>
        <end position="166"/>
    </location>
</feature>
<evidence type="ECO:0000313" key="11">
    <source>
        <dbReference type="Ensembl" id="ENSORLP00015017155.1"/>
    </source>
</evidence>
<evidence type="ECO:0000256" key="6">
    <source>
        <dbReference type="ARBA" id="ARBA00023170"/>
    </source>
</evidence>
<keyword evidence="5 9" id="KW-0472">Membrane</keyword>
<dbReference type="Proteomes" id="UP000265200">
    <property type="component" value="Chromosome 24"/>
</dbReference>
<keyword evidence="3 9" id="KW-1133">Transmembrane helix</keyword>
<evidence type="ECO:0000313" key="12">
    <source>
        <dbReference type="Proteomes" id="UP000265200"/>
    </source>
</evidence>
<evidence type="ECO:0000256" key="8">
    <source>
        <dbReference type="RuleBase" id="RU000688"/>
    </source>
</evidence>
<protein>
    <recommendedName>
        <fullName evidence="10">G-protein coupled receptors family 1 profile domain-containing protein</fullName>
    </recommendedName>
</protein>
<dbReference type="SUPFAM" id="SSF81321">
    <property type="entry name" value="Family A G protein-coupled receptor-like"/>
    <property type="match status" value="1"/>
</dbReference>
<dbReference type="PROSITE" id="PS00237">
    <property type="entry name" value="G_PROTEIN_RECEP_F1_1"/>
    <property type="match status" value="1"/>
</dbReference>
<evidence type="ECO:0000256" key="3">
    <source>
        <dbReference type="ARBA" id="ARBA00022989"/>
    </source>
</evidence>
<comment type="similarity">
    <text evidence="8">Belongs to the G-protein coupled receptor 1 family.</text>
</comment>
<evidence type="ECO:0000256" key="4">
    <source>
        <dbReference type="ARBA" id="ARBA00023040"/>
    </source>
</evidence>
<dbReference type="InterPro" id="IPR017452">
    <property type="entry name" value="GPCR_Rhodpsn_7TM"/>
</dbReference>
<dbReference type="InterPro" id="IPR051893">
    <property type="entry name" value="HCARs"/>
</dbReference>
<dbReference type="Ensembl" id="ENSORLT00015025528.1">
    <property type="protein sequence ID" value="ENSORLP00015017155.1"/>
    <property type="gene ID" value="ENSORLG00015018198.1"/>
</dbReference>
<keyword evidence="4 8" id="KW-0297">G-protein coupled receptor</keyword>
<feature type="transmembrane region" description="Helical" evidence="9">
    <location>
        <begin position="64"/>
        <end position="83"/>
    </location>
</feature>
<evidence type="ECO:0000256" key="1">
    <source>
        <dbReference type="ARBA" id="ARBA00004141"/>
    </source>
</evidence>
<evidence type="ECO:0000256" key="7">
    <source>
        <dbReference type="ARBA" id="ARBA00023224"/>
    </source>
</evidence>
<reference key="1">
    <citation type="journal article" date="2007" name="Nature">
        <title>The medaka draft genome and insights into vertebrate genome evolution.</title>
        <authorList>
            <person name="Kasahara M."/>
            <person name="Naruse K."/>
            <person name="Sasaki S."/>
            <person name="Nakatani Y."/>
            <person name="Qu W."/>
            <person name="Ahsan B."/>
            <person name="Yamada T."/>
            <person name="Nagayasu Y."/>
            <person name="Doi K."/>
            <person name="Kasai Y."/>
            <person name="Jindo T."/>
            <person name="Kobayashi D."/>
            <person name="Shimada A."/>
            <person name="Toyoda A."/>
            <person name="Kuroki Y."/>
            <person name="Fujiyama A."/>
            <person name="Sasaki T."/>
            <person name="Shimizu A."/>
            <person name="Asakawa S."/>
            <person name="Shimizu N."/>
            <person name="Hashimoto S."/>
            <person name="Yang J."/>
            <person name="Lee Y."/>
            <person name="Matsushima K."/>
            <person name="Sugano S."/>
            <person name="Sakaizumi M."/>
            <person name="Narita T."/>
            <person name="Ohishi K."/>
            <person name="Haga S."/>
            <person name="Ohta F."/>
            <person name="Nomoto H."/>
            <person name="Nogata K."/>
            <person name="Morishita T."/>
            <person name="Endo T."/>
            <person name="Shin-I T."/>
            <person name="Takeda H."/>
            <person name="Morishita S."/>
            <person name="Kohara Y."/>
        </authorList>
    </citation>
    <scope>NUCLEOTIDE SEQUENCE [LARGE SCALE GENOMIC DNA]</scope>
    <source>
        <strain>Hd-rR</strain>
    </source>
</reference>
<evidence type="ECO:0000256" key="5">
    <source>
        <dbReference type="ARBA" id="ARBA00023136"/>
    </source>
</evidence>
<feature type="transmembrane region" description="Helical" evidence="9">
    <location>
        <begin position="228"/>
        <end position="253"/>
    </location>
</feature>
<dbReference type="PROSITE" id="PS50262">
    <property type="entry name" value="G_PROTEIN_RECEP_F1_2"/>
    <property type="match status" value="1"/>
</dbReference>
<feature type="domain" description="G-protein coupled receptors family 1 profile" evidence="10">
    <location>
        <begin position="43"/>
        <end position="290"/>
    </location>
</feature>
<sequence length="347" mass="40009">YKIMTPFTTVTPNQTDHCNVSNAVTYQVLSWLMIAQFTLGLPLNLSVLYIFLFRFKFWRNKGIFLFNIVVADFLLVICLPIKIHDYQNSRRQSDNQVVCKTMLFMLFLNRGASIVFLIILSLDRYFSVVHLGKRNCTKVFKKNPTMCLGVWVLLLVLTTPTMVATFDCCNSLGRAPNEWEHTPTDICREIIFFIQIIIPFIILVYCTSCIIRRLQRKSVGERTKLRRAVFVVMSVVVVFSLCFLPCAMARGVLLYERLKMDQAAEDVVVQVYDSLMVLSYTDCLLDPLVYCFCHAGFKDAYITTYFPHVLKKHLLKSNPNKVIETTTTTNNSCVPKNDMLLHAYFSK</sequence>
<keyword evidence="2 8" id="KW-0812">Transmembrane</keyword>
<dbReference type="PANTHER" id="PTHR46048">
    <property type="entry name" value="HYDROXYCARBOXYLIC ACID RECEPTOR 2"/>
    <property type="match status" value="1"/>
</dbReference>
<dbReference type="GO" id="GO:0004930">
    <property type="term" value="F:G protein-coupled receptor activity"/>
    <property type="evidence" value="ECO:0007669"/>
    <property type="project" value="UniProtKB-KW"/>
</dbReference>
<reference evidence="11" key="4">
    <citation type="submission" date="2025-09" db="UniProtKB">
        <authorList>
            <consortium name="Ensembl"/>
        </authorList>
    </citation>
    <scope>IDENTIFICATION</scope>
    <source>
        <strain evidence="11">HSOK</strain>
    </source>
</reference>
<accession>A0A3P9IB63</accession>
<keyword evidence="7 8" id="KW-0807">Transducer</keyword>